<dbReference type="CDD" id="cd00408">
    <property type="entry name" value="DHDPS-like"/>
    <property type="match status" value="1"/>
</dbReference>
<gene>
    <name evidence="5" type="primary">dapA_7</name>
    <name evidence="5" type="ORF">NCTC13098_06402</name>
</gene>
<feature type="compositionally biased region" description="Basic and acidic residues" evidence="3">
    <location>
        <begin position="178"/>
        <end position="195"/>
    </location>
</feature>
<feature type="domain" description="Aldehyde dehydrogenase" evidence="4">
    <location>
        <begin position="252"/>
        <end position="335"/>
    </location>
</feature>
<proteinExistence type="predicted"/>
<organism evidence="5 6">
    <name type="scientific">Raoultella terrigena</name>
    <name type="common">Klebsiella terrigena</name>
    <dbReference type="NCBI Taxonomy" id="577"/>
    <lineage>
        <taxon>Bacteria</taxon>
        <taxon>Pseudomonadati</taxon>
        <taxon>Pseudomonadota</taxon>
        <taxon>Gammaproteobacteria</taxon>
        <taxon>Enterobacterales</taxon>
        <taxon>Enterobacteriaceae</taxon>
        <taxon>Klebsiella/Raoultella group</taxon>
        <taxon>Raoultella</taxon>
    </lineage>
</organism>
<protein>
    <submittedName>
        <fullName evidence="5">Dihydrodipicolinate synthase</fullName>
        <ecNumber evidence="5">4.2.1.52</ecNumber>
    </submittedName>
</protein>
<dbReference type="AlphaFoldDB" id="A0A3P8M5P6"/>
<sequence length="430" mass="46242">MGVDGIMVMPALVYSSKPHETAAHFRSVATATDLPIMVYNNPPIYKNDVTPEILATLTDCDNIVCFKDSSGDTRRFTDLRNTVGDRFVLFAGLDDVVVESIAVGAEGWISGMSNAFPREGETLFRLAIQKRYDEAMALYRWFMPLLHLDARPDLVQCIKLCEELLGRGSEVTRPPRLALERGDPPAGDRDSRAGHGDAPGAAGRGPVGRGAMMSEKQITAGRQFIAGRRVASGEATLLSLRAVDGAATGHRFYPASCEEAAQAAQAAQQAFSLYAGTSPELRARFLRRIADELDALGEDFLAIAHEETALPPARLQGERARTSGQLRMFADLLARGDLFGGAHRYCPGGAQAGSAARPAPVPDRARPGGRIRRQQLPAGVLHRRRRHRVGAGGRLSGGGQSASRTYGDRRADGAGGGPRGRGLRPARRRV</sequence>
<evidence type="ECO:0000256" key="2">
    <source>
        <dbReference type="ARBA" id="ARBA00023239"/>
    </source>
</evidence>
<dbReference type="GO" id="GO:0016491">
    <property type="term" value="F:oxidoreductase activity"/>
    <property type="evidence" value="ECO:0007669"/>
    <property type="project" value="UniProtKB-KW"/>
</dbReference>
<feature type="region of interest" description="Disordered" evidence="3">
    <location>
        <begin position="175"/>
        <end position="209"/>
    </location>
</feature>
<dbReference type="EMBL" id="LR131271">
    <property type="protein sequence ID" value="VDR29973.1"/>
    <property type="molecule type" value="Genomic_DNA"/>
</dbReference>
<name>A0A3P8M5P6_RAOTE</name>
<dbReference type="Gene3D" id="3.40.605.10">
    <property type="entry name" value="Aldehyde Dehydrogenase, Chain A, domain 1"/>
    <property type="match status" value="1"/>
</dbReference>
<dbReference type="Proteomes" id="UP000274346">
    <property type="component" value="Chromosome"/>
</dbReference>
<feature type="compositionally biased region" description="Basic residues" evidence="3">
    <location>
        <begin position="421"/>
        <end position="430"/>
    </location>
</feature>
<dbReference type="InterPro" id="IPR013785">
    <property type="entry name" value="Aldolase_TIM"/>
</dbReference>
<dbReference type="Pfam" id="PF00171">
    <property type="entry name" value="Aldedh"/>
    <property type="match status" value="1"/>
</dbReference>
<dbReference type="Gene3D" id="3.20.20.70">
    <property type="entry name" value="Aldolase class I"/>
    <property type="match status" value="1"/>
</dbReference>
<dbReference type="PANTHER" id="PTHR12128">
    <property type="entry name" value="DIHYDRODIPICOLINATE SYNTHASE"/>
    <property type="match status" value="1"/>
</dbReference>
<evidence type="ECO:0000256" key="3">
    <source>
        <dbReference type="SAM" id="MobiDB-lite"/>
    </source>
</evidence>
<reference evidence="5 6" key="1">
    <citation type="submission" date="2018-12" db="EMBL/GenBank/DDBJ databases">
        <authorList>
            <consortium name="Pathogen Informatics"/>
        </authorList>
    </citation>
    <scope>NUCLEOTIDE SEQUENCE [LARGE SCALE GENOMIC DNA]</scope>
    <source>
        <strain evidence="5 6">NCTC13098</strain>
    </source>
</reference>
<evidence type="ECO:0000256" key="1">
    <source>
        <dbReference type="ARBA" id="ARBA00023002"/>
    </source>
</evidence>
<evidence type="ECO:0000313" key="6">
    <source>
        <dbReference type="Proteomes" id="UP000274346"/>
    </source>
</evidence>
<dbReference type="GO" id="GO:0008840">
    <property type="term" value="F:4-hydroxy-tetrahydrodipicolinate synthase activity"/>
    <property type="evidence" value="ECO:0007669"/>
    <property type="project" value="TreeGrafter"/>
</dbReference>
<dbReference type="InterPro" id="IPR015590">
    <property type="entry name" value="Aldehyde_DH_dom"/>
</dbReference>
<dbReference type="Pfam" id="PF00701">
    <property type="entry name" value="DHDPS"/>
    <property type="match status" value="1"/>
</dbReference>
<feature type="region of interest" description="Disordered" evidence="3">
    <location>
        <begin position="350"/>
        <end position="430"/>
    </location>
</feature>
<dbReference type="SMART" id="SM01130">
    <property type="entry name" value="DHDPS"/>
    <property type="match status" value="1"/>
</dbReference>
<dbReference type="PANTHER" id="PTHR12128:SF72">
    <property type="entry name" value="DIHYDRODIPICOLINATE SYNTHASE"/>
    <property type="match status" value="1"/>
</dbReference>
<feature type="compositionally biased region" description="Gly residues" evidence="3">
    <location>
        <begin position="390"/>
        <end position="400"/>
    </location>
</feature>
<evidence type="ECO:0000313" key="5">
    <source>
        <dbReference type="EMBL" id="VDR29973.1"/>
    </source>
</evidence>
<dbReference type="EC" id="4.2.1.52" evidence="5"/>
<dbReference type="SUPFAM" id="SSF51569">
    <property type="entry name" value="Aldolase"/>
    <property type="match status" value="1"/>
</dbReference>
<dbReference type="InterPro" id="IPR016161">
    <property type="entry name" value="Ald_DH/histidinol_DH"/>
</dbReference>
<dbReference type="InterPro" id="IPR016162">
    <property type="entry name" value="Ald_DH_N"/>
</dbReference>
<dbReference type="KEGG" id="rtg:NCTC13098_06402"/>
<accession>A0A3P8M5P6</accession>
<dbReference type="SUPFAM" id="SSF53720">
    <property type="entry name" value="ALDH-like"/>
    <property type="match status" value="1"/>
</dbReference>
<keyword evidence="1" id="KW-0560">Oxidoreductase</keyword>
<evidence type="ECO:0000259" key="4">
    <source>
        <dbReference type="Pfam" id="PF00171"/>
    </source>
</evidence>
<keyword evidence="2 5" id="KW-0456">Lyase</keyword>
<dbReference type="InterPro" id="IPR002220">
    <property type="entry name" value="DapA-like"/>
</dbReference>